<sequence>MFTLPTPTEPSAFWSIIKRTKYFILEESVSTGNAFFKTVLTTIQNVFETKPPPYRIVFQPALTFDRLIIIATGEKLDEIQQDWTWLQENLTKPVEELDNPKERAVFVVTKIRYLVTLEDGGNELRTDKKMRAAILAFQQTFKEGKTDKLVSYYPCGLSKGILSHQGWMYISENYLCFYSFLFGSETKIVIQLKNIKDLQKTKTKVQSTDDGLVVETQSGESYKFTNLFKRDEAYEIILQLTTNVVKKILQNSEATTSSQTEDFLSLTTSTSTSTPENINSTSQQIGIGKKSLIQNIAQQKVDAEFSSHFGIPKSETLICSLKDTKFAPSNQLRVFNGPLSISTNYLTYSSPDYKGCKIVIPFSAVHRIERFTIKDAKIKSGLEIVITTWHKSTLKFSIYNNAVMCDKWCEYLKILLKKSSTTQAEYRKSGSKCWPFALKPFLKTLESETMITQTSSNLEASLSPEEKHELQTDVNDEVNNTIPEKNKDSSYQTSESYFSSGFGKTFGYPSEYQNSMEGTRRKLWVELMTTNGRNLTFVRHSEFDRLVRIGPANKLRGEIWELCSGSMYMRFMGQGVYEKSLNFEKTPKIEFYIEEIEKDLPRSLPEYGAYQTDKGINSLRRVLTAYSIKNPELGYCQAMNMVTSVLLIYMGEEQAFWQLSCICEQLLDGYYTPTMYGALVDMSVLQSLYEKALPEQAAHLTKHDIQISMVCLPMFLAIFVNSMPLKYSVRVIDMFFLFGPSILFQITLSIFKINDRKIKEITDDGEFMNLFKSYFSTLGNSAFKGSPSRDKSKAKKNKITKFHELLYVAFRDFSYIGRETIFEMRKSHRLKIVHTVEEFAKKTVLRNLVDTAGFSKKQLSVLYDHFYTSLFYASGSKNTKDSGSDESSYGMSSAQKLYMSVTDYRICLDIYGFATFMGYIAKWAREDMENLVAKMRLTRQKAQQSQSLAKTSKKKPKDFVKSSETPNSNQENISKSQSSSEKTNTSKNNNDNMDDHIKNPKNFMAKFFRFTSSIPHPTFSHSNKYESSKEGTVKMEIQDSNNSDGILIGDSTSGIFDLNDDEYSLLDLETQKLDIPDDQDKQDYIKENSQESVLEKDIRLSPAQILISQNEVDSKNLPIEKIRVSFQQCLIAIGKLVNTDILTRIDTMFSVYQTQSDSRVLDLDDLFNLSEGVLYLSRSSNNLELSQDILHGVSDFIKYYVKKSHSENEETPTKVTPAELRLGVLMNPSLEYFYDKELPLTFDVLFESNGSAGPRTDWILEKKRLNGGIENTEDTEDFESEENFVIV</sequence>
<dbReference type="Gene3D" id="1.10.8.270">
    <property type="entry name" value="putative rabgap domain of human tbc1 domain family member 14 like domains"/>
    <property type="match status" value="1"/>
</dbReference>
<feature type="compositionally biased region" description="Polar residues" evidence="1">
    <location>
        <begin position="941"/>
        <end position="950"/>
    </location>
</feature>
<dbReference type="PANTHER" id="PTHR47219:SF20">
    <property type="entry name" value="TBC1 DOMAIN FAMILY MEMBER 2B"/>
    <property type="match status" value="1"/>
</dbReference>
<feature type="compositionally biased region" description="Low complexity" evidence="1">
    <location>
        <begin position="967"/>
        <end position="990"/>
    </location>
</feature>
<dbReference type="Proteomes" id="UP000245699">
    <property type="component" value="Unassembled WGS sequence"/>
</dbReference>
<protein>
    <recommendedName>
        <fullName evidence="2">Rab-GAP TBC domain-containing protein</fullName>
    </recommendedName>
</protein>
<dbReference type="OrthoDB" id="17687at2759"/>
<comment type="caution">
    <text evidence="3">The sequence shown here is derived from an EMBL/GenBank/DDBJ whole genome shotgun (WGS) entry which is preliminary data.</text>
</comment>
<dbReference type="InterPro" id="IPR035969">
    <property type="entry name" value="Rab-GAP_TBC_sf"/>
</dbReference>
<dbReference type="SMART" id="SM00568">
    <property type="entry name" value="GRAM"/>
    <property type="match status" value="2"/>
</dbReference>
<organism evidence="3 4">
    <name type="scientific">Furculomyces boomerangus</name>
    <dbReference type="NCBI Taxonomy" id="61424"/>
    <lineage>
        <taxon>Eukaryota</taxon>
        <taxon>Fungi</taxon>
        <taxon>Fungi incertae sedis</taxon>
        <taxon>Zoopagomycota</taxon>
        <taxon>Kickxellomycotina</taxon>
        <taxon>Harpellomycetes</taxon>
        <taxon>Harpellales</taxon>
        <taxon>Harpellaceae</taxon>
        <taxon>Furculomyces</taxon>
    </lineage>
</organism>
<evidence type="ECO:0000313" key="4">
    <source>
        <dbReference type="Proteomes" id="UP000245699"/>
    </source>
</evidence>
<dbReference type="GO" id="GO:0031267">
    <property type="term" value="F:small GTPase binding"/>
    <property type="evidence" value="ECO:0007669"/>
    <property type="project" value="TreeGrafter"/>
</dbReference>
<dbReference type="SUPFAM" id="SSF47923">
    <property type="entry name" value="Ypt/Rab-GAP domain of gyp1p"/>
    <property type="match status" value="2"/>
</dbReference>
<dbReference type="InterPro" id="IPR050302">
    <property type="entry name" value="Rab_GAP_TBC_domain"/>
</dbReference>
<dbReference type="PROSITE" id="PS50086">
    <property type="entry name" value="TBC_RABGAP"/>
    <property type="match status" value="1"/>
</dbReference>
<reference evidence="3 4" key="1">
    <citation type="journal article" date="2018" name="MBio">
        <title>Comparative Genomics Reveals the Core Gene Toolbox for the Fungus-Insect Symbiosis.</title>
        <authorList>
            <person name="Wang Y."/>
            <person name="Stata M."/>
            <person name="Wang W."/>
            <person name="Stajich J.E."/>
            <person name="White M.M."/>
            <person name="Moncalvo J.M."/>
        </authorList>
    </citation>
    <scope>NUCLEOTIDE SEQUENCE [LARGE SCALE GENOMIC DNA]</scope>
    <source>
        <strain evidence="3 4">AUS-77-4</strain>
    </source>
</reference>
<proteinExistence type="predicted"/>
<dbReference type="SMART" id="SM00164">
    <property type="entry name" value="TBC"/>
    <property type="match status" value="1"/>
</dbReference>
<dbReference type="Gene3D" id="2.30.29.30">
    <property type="entry name" value="Pleckstrin-homology domain (PH domain)/Phosphotyrosine-binding domain (PTB)"/>
    <property type="match status" value="2"/>
</dbReference>
<dbReference type="STRING" id="61424.A0A2T9YAQ2"/>
<dbReference type="EMBL" id="MBFT01000547">
    <property type="protein sequence ID" value="PVU89395.1"/>
    <property type="molecule type" value="Genomic_DNA"/>
</dbReference>
<dbReference type="PANTHER" id="PTHR47219">
    <property type="entry name" value="RAB GTPASE-ACTIVATING PROTEIN 1-LIKE"/>
    <property type="match status" value="1"/>
</dbReference>
<evidence type="ECO:0000259" key="2">
    <source>
        <dbReference type="PROSITE" id="PS50086"/>
    </source>
</evidence>
<feature type="domain" description="Rab-GAP TBC" evidence="2">
    <location>
        <begin position="550"/>
        <end position="739"/>
    </location>
</feature>
<gene>
    <name evidence="3" type="ORF">BB559_005115</name>
</gene>
<dbReference type="Gene3D" id="1.10.472.80">
    <property type="entry name" value="Ypt/Rab-GAP domain of gyp1p, domain 3"/>
    <property type="match status" value="1"/>
</dbReference>
<name>A0A2T9YAQ2_9FUNG</name>
<dbReference type="InterPro" id="IPR011993">
    <property type="entry name" value="PH-like_dom_sf"/>
</dbReference>
<accession>A0A2T9YAQ2</accession>
<dbReference type="FunFam" id="1.10.8.270:FF:000026">
    <property type="entry name" value="TBC (Tre-2/Bub2/Cdc16) domain family"/>
    <property type="match status" value="1"/>
</dbReference>
<dbReference type="InterPro" id="IPR004182">
    <property type="entry name" value="GRAM"/>
</dbReference>
<feature type="region of interest" description="Disordered" evidence="1">
    <location>
        <begin position="941"/>
        <end position="998"/>
    </location>
</feature>
<dbReference type="Pfam" id="PF00566">
    <property type="entry name" value="RabGAP-TBC"/>
    <property type="match status" value="1"/>
</dbReference>
<evidence type="ECO:0000313" key="3">
    <source>
        <dbReference type="EMBL" id="PVU89395.1"/>
    </source>
</evidence>
<evidence type="ECO:0000256" key="1">
    <source>
        <dbReference type="SAM" id="MobiDB-lite"/>
    </source>
</evidence>
<dbReference type="GO" id="GO:0005096">
    <property type="term" value="F:GTPase activator activity"/>
    <property type="evidence" value="ECO:0007669"/>
    <property type="project" value="TreeGrafter"/>
</dbReference>
<keyword evidence="4" id="KW-1185">Reference proteome</keyword>
<dbReference type="Pfam" id="PF02893">
    <property type="entry name" value="GRAM"/>
    <property type="match status" value="2"/>
</dbReference>
<dbReference type="InterPro" id="IPR000195">
    <property type="entry name" value="Rab-GAP-TBC_dom"/>
</dbReference>